<dbReference type="AlphaFoldDB" id="A0A3D9SQ94"/>
<keyword evidence="2" id="KW-1185">Reference proteome</keyword>
<protein>
    <submittedName>
        <fullName evidence="1">Uncharacterized protein</fullName>
    </submittedName>
</protein>
<organism evidence="1 2">
    <name type="scientific">Thermomonospora umbrina</name>
    <dbReference type="NCBI Taxonomy" id="111806"/>
    <lineage>
        <taxon>Bacteria</taxon>
        <taxon>Bacillati</taxon>
        <taxon>Actinomycetota</taxon>
        <taxon>Actinomycetes</taxon>
        <taxon>Streptosporangiales</taxon>
        <taxon>Thermomonosporaceae</taxon>
        <taxon>Thermomonospora</taxon>
    </lineage>
</organism>
<evidence type="ECO:0000313" key="1">
    <source>
        <dbReference type="EMBL" id="REE96650.1"/>
    </source>
</evidence>
<name>A0A3D9SQ94_9ACTN</name>
<reference evidence="1 2" key="1">
    <citation type="submission" date="2018-08" db="EMBL/GenBank/DDBJ databases">
        <title>Sequencing the genomes of 1000 actinobacteria strains.</title>
        <authorList>
            <person name="Klenk H.-P."/>
        </authorList>
    </citation>
    <scope>NUCLEOTIDE SEQUENCE [LARGE SCALE GENOMIC DNA]</scope>
    <source>
        <strain evidence="1 2">DSM 43927</strain>
    </source>
</reference>
<dbReference type="Proteomes" id="UP000256661">
    <property type="component" value="Unassembled WGS sequence"/>
</dbReference>
<accession>A0A3D9SQ94</accession>
<comment type="caution">
    <text evidence="1">The sequence shown here is derived from an EMBL/GenBank/DDBJ whole genome shotgun (WGS) entry which is preliminary data.</text>
</comment>
<dbReference type="EMBL" id="QTTT01000001">
    <property type="protein sequence ID" value="REE96650.1"/>
    <property type="molecule type" value="Genomic_DNA"/>
</dbReference>
<evidence type="ECO:0000313" key="2">
    <source>
        <dbReference type="Proteomes" id="UP000256661"/>
    </source>
</evidence>
<sequence length="71" mass="7989">MAQTYDINRFLREVEALLWQTGLDPQRGSSQPKPEVAAGMLLRAYGIAPIADQVETLARAMDNSWPERDQT</sequence>
<gene>
    <name evidence="1" type="ORF">DFJ69_2090</name>
</gene>
<proteinExistence type="predicted"/>